<dbReference type="KEGG" id="camu:CA2015_0723"/>
<dbReference type="Pfam" id="PF00144">
    <property type="entry name" value="Beta-lactamase"/>
    <property type="match status" value="1"/>
</dbReference>
<gene>
    <name evidence="2" type="ORF">CA2015_0723</name>
</gene>
<dbReference type="AlphaFoldDB" id="A0A0H4P6W1"/>
<dbReference type="OrthoDB" id="9793489at2"/>
<dbReference type="PROSITE" id="PS51257">
    <property type="entry name" value="PROKAR_LIPOPROTEIN"/>
    <property type="match status" value="1"/>
</dbReference>
<accession>A0A0H4P6W1</accession>
<proteinExistence type="predicted"/>
<dbReference type="InterPro" id="IPR001466">
    <property type="entry name" value="Beta-lactam-related"/>
</dbReference>
<feature type="domain" description="Beta-lactamase-related" evidence="1">
    <location>
        <begin position="54"/>
        <end position="345"/>
    </location>
</feature>
<dbReference type="PATRIC" id="fig|320787.5.peg.804"/>
<dbReference type="PANTHER" id="PTHR46825">
    <property type="entry name" value="D-ALANYL-D-ALANINE-CARBOXYPEPTIDASE/ENDOPEPTIDASE AMPH"/>
    <property type="match status" value="1"/>
</dbReference>
<organism evidence="2 3">
    <name type="scientific">Cyclobacterium amurskyense</name>
    <dbReference type="NCBI Taxonomy" id="320787"/>
    <lineage>
        <taxon>Bacteria</taxon>
        <taxon>Pseudomonadati</taxon>
        <taxon>Bacteroidota</taxon>
        <taxon>Cytophagia</taxon>
        <taxon>Cytophagales</taxon>
        <taxon>Cyclobacteriaceae</taxon>
        <taxon>Cyclobacterium</taxon>
    </lineage>
</organism>
<dbReference type="STRING" id="320787.CA2015_0723"/>
<dbReference type="InterPro" id="IPR050491">
    <property type="entry name" value="AmpC-like"/>
</dbReference>
<sequence>MNKYLQILILLVVVYGCGNPSSKESKAQVEEVETLTKAQYELIFDKVKALPNQAEVAIAIIENGKVNFVGVKRQQDSTVFIQNQDRVFEIGSITKVFTGTLLANYLVEEEVNLEDQIDVYLNYSLKDDVKITLKQLATHTSGLPRVPASLEALSLDNPYQDFGEKELKTYLTQELIMMHKPGEVSDYSNLGVGMLGYVLSNKAQMTYEEMLQKEIFSKYGMNTSTTLRSQVEDKLVKGLNDEGEEVSNWDMAVLMGAGGILSSVNDLSKFALAQFDSSNQALVLSRTAFFKVSESYSMALGWSVIQTESGEEWNWHNGGTGGYTSSIIIDVKAKNGVVILSNVSGVEELTNNITSLSPELMNTIGKEELSELNKGK</sequence>
<evidence type="ECO:0000313" key="2">
    <source>
        <dbReference type="EMBL" id="AKP50186.1"/>
    </source>
</evidence>
<evidence type="ECO:0000313" key="3">
    <source>
        <dbReference type="Proteomes" id="UP000036520"/>
    </source>
</evidence>
<evidence type="ECO:0000259" key="1">
    <source>
        <dbReference type="Pfam" id="PF00144"/>
    </source>
</evidence>
<dbReference type="RefSeq" id="WP_048640652.1">
    <property type="nucleotide sequence ID" value="NZ_CP012040.1"/>
</dbReference>
<keyword evidence="3" id="KW-1185">Reference proteome</keyword>
<dbReference type="Gene3D" id="3.40.710.10">
    <property type="entry name" value="DD-peptidase/beta-lactamase superfamily"/>
    <property type="match status" value="1"/>
</dbReference>
<name>A0A0H4P6W1_9BACT</name>
<reference evidence="2 3" key="1">
    <citation type="submission" date="2015-07" db="EMBL/GenBank/DDBJ databases">
        <authorList>
            <person name="Kim K.M."/>
        </authorList>
    </citation>
    <scope>NUCLEOTIDE SEQUENCE [LARGE SCALE GENOMIC DNA]</scope>
    <source>
        <strain evidence="2 3">KCTC 12363</strain>
    </source>
</reference>
<dbReference type="Proteomes" id="UP000036520">
    <property type="component" value="Chromosome"/>
</dbReference>
<dbReference type="EMBL" id="CP012040">
    <property type="protein sequence ID" value="AKP50186.1"/>
    <property type="molecule type" value="Genomic_DNA"/>
</dbReference>
<dbReference type="SUPFAM" id="SSF56601">
    <property type="entry name" value="beta-lactamase/transpeptidase-like"/>
    <property type="match status" value="1"/>
</dbReference>
<dbReference type="InterPro" id="IPR012338">
    <property type="entry name" value="Beta-lactam/transpept-like"/>
</dbReference>
<protein>
    <submittedName>
        <fullName evidence="2">Beta-lactamase</fullName>
    </submittedName>
</protein>
<dbReference type="PANTHER" id="PTHR46825:SF8">
    <property type="entry name" value="BETA-LACTAMASE-RELATED"/>
    <property type="match status" value="1"/>
</dbReference>